<feature type="region of interest" description="Disordered" evidence="1">
    <location>
        <begin position="76"/>
        <end position="100"/>
    </location>
</feature>
<feature type="region of interest" description="Disordered" evidence="1">
    <location>
        <begin position="1"/>
        <end position="25"/>
    </location>
</feature>
<organism evidence="2 3">
    <name type="scientific">Hevea brasiliensis</name>
    <name type="common">Para rubber tree</name>
    <name type="synonym">Siphonia brasiliensis</name>
    <dbReference type="NCBI Taxonomy" id="3981"/>
    <lineage>
        <taxon>Eukaryota</taxon>
        <taxon>Viridiplantae</taxon>
        <taxon>Streptophyta</taxon>
        <taxon>Embryophyta</taxon>
        <taxon>Tracheophyta</taxon>
        <taxon>Spermatophyta</taxon>
        <taxon>Magnoliopsida</taxon>
        <taxon>eudicotyledons</taxon>
        <taxon>Gunneridae</taxon>
        <taxon>Pentapetalae</taxon>
        <taxon>rosids</taxon>
        <taxon>fabids</taxon>
        <taxon>Malpighiales</taxon>
        <taxon>Euphorbiaceae</taxon>
        <taxon>Crotonoideae</taxon>
        <taxon>Micrandreae</taxon>
        <taxon>Hevea</taxon>
    </lineage>
</organism>
<dbReference type="Proteomes" id="UP001174677">
    <property type="component" value="Chromosome 15"/>
</dbReference>
<evidence type="ECO:0000313" key="3">
    <source>
        <dbReference type="Proteomes" id="UP001174677"/>
    </source>
</evidence>
<accession>A0ABQ9KW63</accession>
<proteinExistence type="predicted"/>
<protein>
    <submittedName>
        <fullName evidence="2">Uncharacterized protein</fullName>
    </submittedName>
</protein>
<comment type="caution">
    <text evidence="2">The sequence shown here is derived from an EMBL/GenBank/DDBJ whole genome shotgun (WGS) entry which is preliminary data.</text>
</comment>
<reference evidence="2 3" key="1">
    <citation type="journal article" date="2023" name="Plant Biotechnol. J.">
        <title>Chromosome-level wild Hevea brasiliensis genome provides new tools for genomic-assisted breeding and valuable loci to elevate rubber yield.</title>
        <authorList>
            <person name="Cheng H."/>
            <person name="Song X."/>
            <person name="Hu Y."/>
            <person name="Wu T."/>
            <person name="Yang Q."/>
            <person name="An Z."/>
            <person name="Feng S."/>
            <person name="Deng Z."/>
            <person name="Wu W."/>
            <person name="Zeng X."/>
            <person name="Tu M."/>
            <person name="Wang X."/>
            <person name="Huang H."/>
        </authorList>
    </citation>
    <scope>NUCLEOTIDE SEQUENCE [LARGE SCALE GENOMIC DNA]</scope>
    <source>
        <strain evidence="2">MT/VB/25A 57/8</strain>
    </source>
</reference>
<name>A0ABQ9KW63_HEVBR</name>
<gene>
    <name evidence="2" type="ORF">P3X46_025933</name>
</gene>
<evidence type="ECO:0000313" key="2">
    <source>
        <dbReference type="EMBL" id="KAJ9152359.1"/>
    </source>
</evidence>
<keyword evidence="3" id="KW-1185">Reference proteome</keyword>
<dbReference type="EMBL" id="JARPOI010000015">
    <property type="protein sequence ID" value="KAJ9152359.1"/>
    <property type="molecule type" value="Genomic_DNA"/>
</dbReference>
<sequence>MDCGGGGGTAKWSSKHGPGKWKNILKDPDLAPFLTQCSNINLKCELMLEERYRQCEQMLEERIQQMMQSIMAQMMQGTQVTAPAPDATHQDDGRESDSGD</sequence>
<evidence type="ECO:0000256" key="1">
    <source>
        <dbReference type="SAM" id="MobiDB-lite"/>
    </source>
</evidence>
<feature type="compositionally biased region" description="Basic and acidic residues" evidence="1">
    <location>
        <begin position="88"/>
        <end position="100"/>
    </location>
</feature>